<dbReference type="InterPro" id="IPR036688">
    <property type="entry name" value="MoeA_C_domain_IV_sf"/>
</dbReference>
<evidence type="ECO:0000256" key="4">
    <source>
        <dbReference type="ARBA" id="ARBA00022505"/>
    </source>
</evidence>
<dbReference type="EC" id="2.10.1.1" evidence="7"/>
<evidence type="ECO:0000256" key="7">
    <source>
        <dbReference type="RuleBase" id="RU365090"/>
    </source>
</evidence>
<evidence type="ECO:0000256" key="5">
    <source>
        <dbReference type="ARBA" id="ARBA00023150"/>
    </source>
</evidence>
<organism evidence="9">
    <name type="scientific">uncultured Solirubrobacteraceae bacterium</name>
    <dbReference type="NCBI Taxonomy" id="1162706"/>
    <lineage>
        <taxon>Bacteria</taxon>
        <taxon>Bacillati</taxon>
        <taxon>Actinomycetota</taxon>
        <taxon>Thermoleophilia</taxon>
        <taxon>Solirubrobacterales</taxon>
        <taxon>Solirubrobacteraceae</taxon>
        <taxon>environmental samples</taxon>
    </lineage>
</organism>
<dbReference type="Pfam" id="PF03453">
    <property type="entry name" value="MoeA_N"/>
    <property type="match status" value="1"/>
</dbReference>
<comment type="cofactor">
    <cofactor evidence="7">
        <name>Mg(2+)</name>
        <dbReference type="ChEBI" id="CHEBI:18420"/>
    </cofactor>
</comment>
<evidence type="ECO:0000256" key="3">
    <source>
        <dbReference type="ARBA" id="ARBA00010763"/>
    </source>
</evidence>
<name>A0A6J4RVB5_9ACTN</name>
<dbReference type="SUPFAM" id="SSF53218">
    <property type="entry name" value="Molybdenum cofactor biosynthesis proteins"/>
    <property type="match status" value="1"/>
</dbReference>
<keyword evidence="7" id="KW-0479">Metal-binding</keyword>
<dbReference type="FunFam" id="2.170.190.11:FF:000001">
    <property type="entry name" value="Molybdopterin molybdenumtransferase"/>
    <property type="match status" value="1"/>
</dbReference>
<dbReference type="SUPFAM" id="SSF63882">
    <property type="entry name" value="MoeA N-terminal region -like"/>
    <property type="match status" value="1"/>
</dbReference>
<proteinExistence type="inferred from homology"/>
<comment type="similarity">
    <text evidence="3 7">Belongs to the MoeA family.</text>
</comment>
<dbReference type="Gene3D" id="3.90.105.10">
    <property type="entry name" value="Molybdopterin biosynthesis moea protein, domain 2"/>
    <property type="match status" value="1"/>
</dbReference>
<dbReference type="InterPro" id="IPR036135">
    <property type="entry name" value="MoeA_linker/N_sf"/>
</dbReference>
<dbReference type="UniPathway" id="UPA00344"/>
<evidence type="ECO:0000259" key="8">
    <source>
        <dbReference type="SMART" id="SM00852"/>
    </source>
</evidence>
<dbReference type="GO" id="GO:0046872">
    <property type="term" value="F:metal ion binding"/>
    <property type="evidence" value="ECO:0007669"/>
    <property type="project" value="UniProtKB-UniRule"/>
</dbReference>
<keyword evidence="4 7" id="KW-0500">Molybdenum</keyword>
<dbReference type="PANTHER" id="PTHR10192:SF5">
    <property type="entry name" value="GEPHYRIN"/>
    <property type="match status" value="1"/>
</dbReference>
<dbReference type="NCBIfam" id="NF045515">
    <property type="entry name" value="Glp_gephyrin"/>
    <property type="match status" value="1"/>
</dbReference>
<dbReference type="InterPro" id="IPR038987">
    <property type="entry name" value="MoeA-like"/>
</dbReference>
<keyword evidence="7" id="KW-0460">Magnesium</keyword>
<dbReference type="GO" id="GO:0005829">
    <property type="term" value="C:cytosol"/>
    <property type="evidence" value="ECO:0007669"/>
    <property type="project" value="TreeGrafter"/>
</dbReference>
<evidence type="ECO:0000313" key="9">
    <source>
        <dbReference type="EMBL" id="CAA9482564.1"/>
    </source>
</evidence>
<dbReference type="SUPFAM" id="SSF63867">
    <property type="entry name" value="MoeA C-terminal domain-like"/>
    <property type="match status" value="1"/>
</dbReference>
<keyword evidence="5 7" id="KW-0501">Molybdenum cofactor biosynthesis</keyword>
<dbReference type="InterPro" id="IPR001453">
    <property type="entry name" value="MoaB/Mog_dom"/>
</dbReference>
<comment type="function">
    <text evidence="1 7">Catalyzes the insertion of molybdate into adenylated molybdopterin with the concomitant release of AMP.</text>
</comment>
<comment type="catalytic activity">
    <reaction evidence="6">
        <text>adenylyl-molybdopterin + molybdate = Mo-molybdopterin + AMP + H(+)</text>
        <dbReference type="Rhea" id="RHEA:35047"/>
        <dbReference type="ChEBI" id="CHEBI:15378"/>
        <dbReference type="ChEBI" id="CHEBI:36264"/>
        <dbReference type="ChEBI" id="CHEBI:62727"/>
        <dbReference type="ChEBI" id="CHEBI:71302"/>
        <dbReference type="ChEBI" id="CHEBI:456215"/>
        <dbReference type="EC" id="2.10.1.1"/>
    </reaction>
</comment>
<dbReference type="Pfam" id="PF00994">
    <property type="entry name" value="MoCF_biosynth"/>
    <property type="match status" value="1"/>
</dbReference>
<evidence type="ECO:0000256" key="2">
    <source>
        <dbReference type="ARBA" id="ARBA00005046"/>
    </source>
</evidence>
<dbReference type="Gene3D" id="3.40.980.10">
    <property type="entry name" value="MoaB/Mog-like domain"/>
    <property type="match status" value="1"/>
</dbReference>
<gene>
    <name evidence="9" type="ORF">AVDCRST_MAG67-967</name>
</gene>
<dbReference type="InterPro" id="IPR005111">
    <property type="entry name" value="MoeA_C_domain_IV"/>
</dbReference>
<sequence length="404" mass="41886">MGAEPKRISIEAARNLVLEHVSRLEDEEIALADALGRVLARDAVAPGDLPPFDSSGMDGYAVIATDTEDAPVALKIVGEARAGMLALDPVEHGTAIRVSTGAVVPEGADAVVRQELTEVEDGAVIVNEEVSAGNDVRYAGEDIRAGETILQAGTLLGSAEIGALAAVNIARPVVVRKPRIALVSTGDELVSPGRELEPGQIRDANAPALTAASHAAGAEIVTSVRVGDEREATVATLREAMRGADIVATVGGVSVGPHDHVRPALEQLGARQIFCRVSLKPGGQVCLYVAPDGTLAFALPGNPASALTAFRVLVTPAIYGMVGRDLTLHTARGVAATDLIGTIGRTSVIRCTAEMHDDGWHVTPNGDQRSHILTSMLGVPVLALVPEDCEVLRAGEPVDIEFVG</sequence>
<comment type="pathway">
    <text evidence="2 7">Cofactor biosynthesis; molybdopterin biosynthesis.</text>
</comment>
<reference evidence="9" key="1">
    <citation type="submission" date="2020-02" db="EMBL/GenBank/DDBJ databases">
        <authorList>
            <person name="Meier V. D."/>
        </authorList>
    </citation>
    <scope>NUCLEOTIDE SEQUENCE</scope>
    <source>
        <strain evidence="9">AVDCRST_MAG67</strain>
    </source>
</reference>
<dbReference type="NCBIfam" id="TIGR00177">
    <property type="entry name" value="molyb_syn"/>
    <property type="match status" value="1"/>
</dbReference>
<accession>A0A6J4RVB5</accession>
<dbReference type="Gene3D" id="2.170.190.11">
    <property type="entry name" value="Molybdopterin biosynthesis moea protein, domain 3"/>
    <property type="match status" value="1"/>
</dbReference>
<protein>
    <recommendedName>
        <fullName evidence="7">Molybdopterin molybdenumtransferase</fullName>
        <ecNumber evidence="7">2.10.1.1</ecNumber>
    </recommendedName>
</protein>
<dbReference type="InterPro" id="IPR005110">
    <property type="entry name" value="MoeA_linker/N"/>
</dbReference>
<keyword evidence="7 9" id="KW-0808">Transferase</keyword>
<dbReference type="GO" id="GO:0061599">
    <property type="term" value="F:molybdopterin molybdotransferase activity"/>
    <property type="evidence" value="ECO:0007669"/>
    <property type="project" value="UniProtKB-UniRule"/>
</dbReference>
<feature type="domain" description="MoaB/Mog" evidence="8">
    <location>
        <begin position="181"/>
        <end position="320"/>
    </location>
</feature>
<evidence type="ECO:0000256" key="6">
    <source>
        <dbReference type="ARBA" id="ARBA00047317"/>
    </source>
</evidence>
<dbReference type="SMART" id="SM00852">
    <property type="entry name" value="MoCF_biosynth"/>
    <property type="match status" value="1"/>
</dbReference>
<dbReference type="GO" id="GO:0006777">
    <property type="term" value="P:Mo-molybdopterin cofactor biosynthetic process"/>
    <property type="evidence" value="ECO:0007669"/>
    <property type="project" value="UniProtKB-UniRule"/>
</dbReference>
<dbReference type="Pfam" id="PF03454">
    <property type="entry name" value="MoeA_C"/>
    <property type="match status" value="1"/>
</dbReference>
<dbReference type="PANTHER" id="PTHR10192">
    <property type="entry name" value="MOLYBDOPTERIN BIOSYNTHESIS PROTEIN"/>
    <property type="match status" value="1"/>
</dbReference>
<evidence type="ECO:0000256" key="1">
    <source>
        <dbReference type="ARBA" id="ARBA00002901"/>
    </source>
</evidence>
<dbReference type="AlphaFoldDB" id="A0A6J4RVB5"/>
<dbReference type="EMBL" id="CADCVQ010000049">
    <property type="protein sequence ID" value="CAA9482564.1"/>
    <property type="molecule type" value="Genomic_DNA"/>
</dbReference>
<dbReference type="InterPro" id="IPR036425">
    <property type="entry name" value="MoaB/Mog-like_dom_sf"/>
</dbReference>
<dbReference type="Gene3D" id="2.40.340.10">
    <property type="entry name" value="MoeA, C-terminal, domain IV"/>
    <property type="match status" value="1"/>
</dbReference>
<dbReference type="CDD" id="cd00887">
    <property type="entry name" value="MoeA"/>
    <property type="match status" value="1"/>
</dbReference>